<keyword evidence="3" id="KW-1185">Reference proteome</keyword>
<name>A0A4V3E8K3_9FLAO</name>
<dbReference type="RefSeq" id="WP_133712522.1">
    <property type="nucleotide sequence ID" value="NZ_SOAG01000012.1"/>
</dbReference>
<sequence>MKKTFLIAAAMLPSVLLAQTQAEVKRGSRLGGDCSGSKSSICTIEKVQSMQSEANALISLHSEKQILVVLDGLKLARDEQSVWLGRPVEEVAPMEELPFYQEESIDLNPELIRELRVNPKYMFIARGEHKIRLNRERQIELVLNLSDKK</sequence>
<feature type="chain" id="PRO_5020323478" evidence="1">
    <location>
        <begin position="19"/>
        <end position="149"/>
    </location>
</feature>
<dbReference type="AlphaFoldDB" id="A0A4V3E8K3"/>
<evidence type="ECO:0000313" key="3">
    <source>
        <dbReference type="Proteomes" id="UP000295215"/>
    </source>
</evidence>
<evidence type="ECO:0000313" key="2">
    <source>
        <dbReference type="EMBL" id="TDS58205.1"/>
    </source>
</evidence>
<dbReference type="Proteomes" id="UP000295215">
    <property type="component" value="Unassembled WGS sequence"/>
</dbReference>
<dbReference type="EMBL" id="SOAG01000012">
    <property type="protein sequence ID" value="TDS58205.1"/>
    <property type="molecule type" value="Genomic_DNA"/>
</dbReference>
<protein>
    <submittedName>
        <fullName evidence="2">Uncharacterized protein</fullName>
    </submittedName>
</protein>
<keyword evidence="1" id="KW-0732">Signal</keyword>
<reference evidence="2 3" key="1">
    <citation type="submission" date="2019-03" db="EMBL/GenBank/DDBJ databases">
        <title>Genomic Encyclopedia of Archaeal and Bacterial Type Strains, Phase II (KMG-II): from individual species to whole genera.</title>
        <authorList>
            <person name="Goeker M."/>
        </authorList>
    </citation>
    <scope>NUCLEOTIDE SEQUENCE [LARGE SCALE GENOMIC DNA]</scope>
    <source>
        <strain evidence="2 3">DSM 28213</strain>
    </source>
</reference>
<evidence type="ECO:0000256" key="1">
    <source>
        <dbReference type="SAM" id="SignalP"/>
    </source>
</evidence>
<feature type="signal peptide" evidence="1">
    <location>
        <begin position="1"/>
        <end position="18"/>
    </location>
</feature>
<comment type="caution">
    <text evidence="2">The sequence shown here is derived from an EMBL/GenBank/DDBJ whole genome shotgun (WGS) entry which is preliminary data.</text>
</comment>
<proteinExistence type="predicted"/>
<accession>A0A4V3E8K3</accession>
<organism evidence="2 3">
    <name type="scientific">Myroides indicus</name>
    <dbReference type="NCBI Taxonomy" id="1323422"/>
    <lineage>
        <taxon>Bacteria</taxon>
        <taxon>Pseudomonadati</taxon>
        <taxon>Bacteroidota</taxon>
        <taxon>Flavobacteriia</taxon>
        <taxon>Flavobacteriales</taxon>
        <taxon>Flavobacteriaceae</taxon>
        <taxon>Myroides</taxon>
    </lineage>
</organism>
<gene>
    <name evidence="2" type="ORF">C8P70_11236</name>
</gene>